<name>A0A9D3YD41_DREPO</name>
<reference evidence="1" key="1">
    <citation type="journal article" date="2019" name="bioRxiv">
        <title>The Genome of the Zebra Mussel, Dreissena polymorpha: A Resource for Invasive Species Research.</title>
        <authorList>
            <person name="McCartney M.A."/>
            <person name="Auch B."/>
            <person name="Kono T."/>
            <person name="Mallez S."/>
            <person name="Zhang Y."/>
            <person name="Obille A."/>
            <person name="Becker A."/>
            <person name="Abrahante J.E."/>
            <person name="Garbe J."/>
            <person name="Badalamenti J.P."/>
            <person name="Herman A."/>
            <person name="Mangelson H."/>
            <person name="Liachko I."/>
            <person name="Sullivan S."/>
            <person name="Sone E.D."/>
            <person name="Koren S."/>
            <person name="Silverstein K.A.T."/>
            <person name="Beckman K.B."/>
            <person name="Gohl D.M."/>
        </authorList>
    </citation>
    <scope>NUCLEOTIDE SEQUENCE</scope>
    <source>
        <strain evidence="1">Duluth1</strain>
        <tissue evidence="1">Whole animal</tissue>
    </source>
</reference>
<sequence length="80" mass="9096">MDISKTAVHAGLRKELKQLSNYQCDKIGDYDEFKRELRKIEAEIKESVAASKPCMPAIQVEIKEQNILFKTCTSTFSSIV</sequence>
<protein>
    <submittedName>
        <fullName evidence="1">Uncharacterized protein</fullName>
    </submittedName>
</protein>
<proteinExistence type="predicted"/>
<dbReference type="EMBL" id="JAIWYP010000016">
    <property type="protein sequence ID" value="KAH3698150.1"/>
    <property type="molecule type" value="Genomic_DNA"/>
</dbReference>
<accession>A0A9D3YD41</accession>
<keyword evidence="2" id="KW-1185">Reference proteome</keyword>
<reference evidence="1" key="2">
    <citation type="submission" date="2020-11" db="EMBL/GenBank/DDBJ databases">
        <authorList>
            <person name="McCartney M.A."/>
            <person name="Auch B."/>
            <person name="Kono T."/>
            <person name="Mallez S."/>
            <person name="Becker A."/>
            <person name="Gohl D.M."/>
            <person name="Silverstein K.A.T."/>
            <person name="Koren S."/>
            <person name="Bechman K.B."/>
            <person name="Herman A."/>
            <person name="Abrahante J.E."/>
            <person name="Garbe J."/>
        </authorList>
    </citation>
    <scope>NUCLEOTIDE SEQUENCE</scope>
    <source>
        <strain evidence="1">Duluth1</strain>
        <tissue evidence="1">Whole animal</tissue>
    </source>
</reference>
<organism evidence="1 2">
    <name type="scientific">Dreissena polymorpha</name>
    <name type="common">Zebra mussel</name>
    <name type="synonym">Mytilus polymorpha</name>
    <dbReference type="NCBI Taxonomy" id="45954"/>
    <lineage>
        <taxon>Eukaryota</taxon>
        <taxon>Metazoa</taxon>
        <taxon>Spiralia</taxon>
        <taxon>Lophotrochozoa</taxon>
        <taxon>Mollusca</taxon>
        <taxon>Bivalvia</taxon>
        <taxon>Autobranchia</taxon>
        <taxon>Heteroconchia</taxon>
        <taxon>Euheterodonta</taxon>
        <taxon>Imparidentia</taxon>
        <taxon>Neoheterodontei</taxon>
        <taxon>Myida</taxon>
        <taxon>Dreissenoidea</taxon>
        <taxon>Dreissenidae</taxon>
        <taxon>Dreissena</taxon>
    </lineage>
</organism>
<evidence type="ECO:0000313" key="1">
    <source>
        <dbReference type="EMBL" id="KAH3698150.1"/>
    </source>
</evidence>
<comment type="caution">
    <text evidence="1">The sequence shown here is derived from an EMBL/GenBank/DDBJ whole genome shotgun (WGS) entry which is preliminary data.</text>
</comment>
<evidence type="ECO:0000313" key="2">
    <source>
        <dbReference type="Proteomes" id="UP000828390"/>
    </source>
</evidence>
<dbReference type="Proteomes" id="UP000828390">
    <property type="component" value="Unassembled WGS sequence"/>
</dbReference>
<gene>
    <name evidence="1" type="ORF">DPMN_085669</name>
</gene>
<dbReference type="AlphaFoldDB" id="A0A9D3YD41"/>